<gene>
    <name evidence="5" type="ORF">QBD03_00785</name>
</gene>
<feature type="binding site" evidence="4">
    <location>
        <position position="156"/>
    </location>
    <ligand>
        <name>substrate</name>
    </ligand>
</feature>
<evidence type="ECO:0000256" key="1">
    <source>
        <dbReference type="ARBA" id="ARBA00022801"/>
    </source>
</evidence>
<evidence type="ECO:0000313" key="6">
    <source>
        <dbReference type="Proteomes" id="UP001179858"/>
    </source>
</evidence>
<feature type="binding site" evidence="4">
    <location>
        <position position="232"/>
    </location>
    <ligand>
        <name>substrate</name>
    </ligand>
</feature>
<evidence type="ECO:0000256" key="3">
    <source>
        <dbReference type="PIRSR" id="PIRSR610905-1"/>
    </source>
</evidence>
<evidence type="ECO:0000256" key="2">
    <source>
        <dbReference type="ARBA" id="ARBA00038358"/>
    </source>
</evidence>
<dbReference type="PANTHER" id="PTHR36845">
    <property type="entry name" value="HYDROLASE, PUTATIVE (AFU_ORTHOLOGUE AFUA_7G05090)-RELATED"/>
    <property type="match status" value="1"/>
</dbReference>
<evidence type="ECO:0000256" key="4">
    <source>
        <dbReference type="PIRSR" id="PIRSR610905-2"/>
    </source>
</evidence>
<dbReference type="InterPro" id="IPR008928">
    <property type="entry name" value="6-hairpin_glycosidase_sf"/>
</dbReference>
<dbReference type="PANTHER" id="PTHR36845:SF1">
    <property type="entry name" value="HYDROLASE, PUTATIVE (AFU_ORTHOLOGUE AFUA_7G05090)-RELATED"/>
    <property type="match status" value="1"/>
</dbReference>
<protein>
    <submittedName>
        <fullName evidence="5">Glycoside hydrolase family 88 protein</fullName>
    </submittedName>
</protein>
<dbReference type="AlphaFoldDB" id="A0AAF0GNC8"/>
<dbReference type="GO" id="GO:0000272">
    <property type="term" value="P:polysaccharide catabolic process"/>
    <property type="evidence" value="ECO:0007669"/>
    <property type="project" value="TreeGrafter"/>
</dbReference>
<dbReference type="InterPro" id="IPR012341">
    <property type="entry name" value="6hp_glycosidase-like_sf"/>
</dbReference>
<name>A0AAF0GNC8_LATSK</name>
<dbReference type="SUPFAM" id="SSF48208">
    <property type="entry name" value="Six-hairpin glycosidases"/>
    <property type="match status" value="1"/>
</dbReference>
<sequence>MDSKESSETDLQHIWVKVQQKLKITSRRIGSAIPYIAVDHRYDDIGSTHLTWWTNGFWAGLLWQMYHATQDQQYLEVARIIEKKLDAALAQEDQLDHDVGFMWLNAAVTDYKTTNDPEAKARGLKAAQILAGRYQPSGRYLLAWNGVDKKGQVIVDCFMNLPLLYWASETFNQPEFAQIATNHAYTATKALVRADGSVNHIAVFEPQTGELLKTLGGQGYGEGSAWSRGQAWGIYGLALAYRNTNDSYFLNQAKLVANAFIANVALSGYVSHIDFRAPEEPVYWDTTATAIAICGLLELSQYLPTDQQQLYHASALKMFWALTERFCDFNPADDELLTGGSAKYHRASDREVPIIYGDTFYIEALLRLLALDLTIY</sequence>
<feature type="active site" description="Proton donor" evidence="3">
    <location>
        <position position="156"/>
    </location>
</feature>
<comment type="similarity">
    <text evidence="2">Belongs to the glycosyl hydrolase 88 family.</text>
</comment>
<feature type="binding site" evidence="4">
    <location>
        <position position="228"/>
    </location>
    <ligand>
        <name>substrate</name>
    </ligand>
</feature>
<feature type="active site" description="Nucleophile" evidence="3">
    <location>
        <position position="98"/>
    </location>
</feature>
<dbReference type="InterPro" id="IPR052369">
    <property type="entry name" value="UG_Glycosaminoglycan_Hydrolase"/>
</dbReference>
<dbReference type="Pfam" id="PF07470">
    <property type="entry name" value="Glyco_hydro_88"/>
    <property type="match status" value="1"/>
</dbReference>
<dbReference type="EMBL" id="CP122959">
    <property type="protein sequence ID" value="WGI19312.1"/>
    <property type="molecule type" value="Genomic_DNA"/>
</dbReference>
<dbReference type="InterPro" id="IPR010905">
    <property type="entry name" value="Glyco_hydro_88"/>
</dbReference>
<keyword evidence="1 5" id="KW-0378">Hydrolase</keyword>
<accession>A0AAF0GNC8</accession>
<dbReference type="Gene3D" id="1.50.10.10">
    <property type="match status" value="1"/>
</dbReference>
<evidence type="ECO:0000313" key="5">
    <source>
        <dbReference type="EMBL" id="WGI19312.1"/>
    </source>
</evidence>
<reference evidence="5" key="1">
    <citation type="submission" date="2023-04" db="EMBL/GenBank/DDBJ databases">
        <title>Novel strain of Lactilactobacillus sakei and use thereof.</title>
        <authorList>
            <person name="Kim S.Y."/>
        </authorList>
    </citation>
    <scope>NUCLEOTIDE SEQUENCE</scope>
    <source>
        <strain evidence="5">HUP1</strain>
    </source>
</reference>
<feature type="binding site" evidence="4">
    <location>
        <position position="98"/>
    </location>
    <ligand>
        <name>substrate</name>
    </ligand>
</feature>
<dbReference type="GO" id="GO:0052757">
    <property type="term" value="F:chondroitin hydrolase activity"/>
    <property type="evidence" value="ECO:0007669"/>
    <property type="project" value="TreeGrafter"/>
</dbReference>
<proteinExistence type="inferred from homology"/>
<dbReference type="Proteomes" id="UP001179858">
    <property type="component" value="Chromosome"/>
</dbReference>
<organism evidence="5 6">
    <name type="scientific">Latilactobacillus sakei</name>
    <name type="common">Lactobacillus sakei</name>
    <dbReference type="NCBI Taxonomy" id="1599"/>
    <lineage>
        <taxon>Bacteria</taxon>
        <taxon>Bacillati</taxon>
        <taxon>Bacillota</taxon>
        <taxon>Bacilli</taxon>
        <taxon>Lactobacillales</taxon>
        <taxon>Lactobacillaceae</taxon>
        <taxon>Latilactobacillus</taxon>
    </lineage>
</organism>
<dbReference type="RefSeq" id="WP_280102960.1">
    <property type="nucleotide sequence ID" value="NZ_CP122959.1"/>
</dbReference>